<accession>A0ABQ7YUM4</accession>
<dbReference type="PANTHER" id="PTHR10110:SF179">
    <property type="entry name" value="SODIUM_HYDROGEN EXCHANGER 4"/>
    <property type="match status" value="1"/>
</dbReference>
<keyword evidence="13" id="KW-1185">Reference proteome</keyword>
<keyword evidence="10" id="KW-0472">Membrane</keyword>
<comment type="caution">
    <text evidence="12">The sequence shown here is derived from an EMBL/GenBank/DDBJ whole genome shotgun (WGS) entry which is preliminary data.</text>
</comment>
<proteinExistence type="inferred from homology"/>
<evidence type="ECO:0000256" key="10">
    <source>
        <dbReference type="SAM" id="Phobius"/>
    </source>
</evidence>
<dbReference type="Proteomes" id="UP000824890">
    <property type="component" value="Unassembled WGS sequence"/>
</dbReference>
<keyword evidence="10" id="KW-0812">Transmembrane</keyword>
<keyword evidence="10" id="KW-1133">Transmembrane helix</keyword>
<evidence type="ECO:0000256" key="3">
    <source>
        <dbReference type="ARBA" id="ARBA00022538"/>
    </source>
</evidence>
<name>A0ABQ7YUM4_BRANA</name>
<keyword evidence="7" id="KW-0630">Potassium</keyword>
<dbReference type="InterPro" id="IPR012340">
    <property type="entry name" value="NA-bd_OB-fold"/>
</dbReference>
<keyword evidence="8" id="KW-0406">Ion transport</keyword>
<dbReference type="Pfam" id="PF08646">
    <property type="entry name" value="Rep_fac-A_C"/>
    <property type="match status" value="1"/>
</dbReference>
<organism evidence="12 13">
    <name type="scientific">Brassica napus</name>
    <name type="common">Rape</name>
    <dbReference type="NCBI Taxonomy" id="3708"/>
    <lineage>
        <taxon>Eukaryota</taxon>
        <taxon>Viridiplantae</taxon>
        <taxon>Streptophyta</taxon>
        <taxon>Embryophyta</taxon>
        <taxon>Tracheophyta</taxon>
        <taxon>Spermatophyta</taxon>
        <taxon>Magnoliopsida</taxon>
        <taxon>eudicotyledons</taxon>
        <taxon>Gunneridae</taxon>
        <taxon>Pentapetalae</taxon>
        <taxon>rosids</taxon>
        <taxon>malvids</taxon>
        <taxon>Brassicales</taxon>
        <taxon>Brassicaceae</taxon>
        <taxon>Brassiceae</taxon>
        <taxon>Brassica</taxon>
    </lineage>
</organism>
<evidence type="ECO:0000259" key="11">
    <source>
        <dbReference type="Pfam" id="PF08646"/>
    </source>
</evidence>
<comment type="similarity">
    <text evidence="1">Belongs to the replication factor A protein 1 family.</text>
</comment>
<evidence type="ECO:0000256" key="7">
    <source>
        <dbReference type="ARBA" id="ARBA00022958"/>
    </source>
</evidence>
<evidence type="ECO:0000256" key="4">
    <source>
        <dbReference type="ARBA" id="ARBA00022723"/>
    </source>
</evidence>
<keyword evidence="3" id="KW-0633">Potassium transport</keyword>
<gene>
    <name evidence="12" type="ORF">HID58_078647</name>
</gene>
<dbReference type="PANTHER" id="PTHR10110">
    <property type="entry name" value="SODIUM/HYDROGEN EXCHANGER"/>
    <property type="match status" value="1"/>
</dbReference>
<evidence type="ECO:0000256" key="5">
    <source>
        <dbReference type="ARBA" id="ARBA00022771"/>
    </source>
</evidence>
<evidence type="ECO:0000313" key="12">
    <source>
        <dbReference type="EMBL" id="KAH0871625.1"/>
    </source>
</evidence>
<feature type="transmembrane region" description="Helical" evidence="10">
    <location>
        <begin position="29"/>
        <end position="59"/>
    </location>
</feature>
<evidence type="ECO:0000256" key="1">
    <source>
        <dbReference type="ARBA" id="ARBA00005690"/>
    </source>
</evidence>
<dbReference type="InterPro" id="IPR047192">
    <property type="entry name" value="Euk_RPA1_DBD_C"/>
</dbReference>
<keyword evidence="2" id="KW-0813">Transport</keyword>
<evidence type="ECO:0000256" key="9">
    <source>
        <dbReference type="ARBA" id="ARBA00023125"/>
    </source>
</evidence>
<sequence>MKTPETKSPFRSPPIHSIDLFASHSNSNLFYSFLTILSFGVIGVFISTTIISFGTWWLFPKLGFKGLTARDYLAIRTIFSSTDTVCTLQSISVMRFLLLKLVCLQDFTISMLTLHILHQDETPLLHSLVLGEGVVNDATSVVHFNVVQKIHYLKTFCTSSPQAQSSKSLFKTQGRRQISLSFSVVTAIQKDEGWCYIGCFGWSKKLVREESFFTCVACNKTNDVAELRYMAILSVLDDTGTSAFLGFDMKVTKMTGIEASEAAQIVVDTDLPRSLADIVGSTYTFQLRLKDFNFTANHQTFTISFIFPARELAPMPTFPVSISVQVPEAVTPGSDARLANTCKVEEQATTSDVSLPGRLTAAKEQVVLEKMPRRKHV</sequence>
<keyword evidence="5" id="KW-0863">Zinc-finger</keyword>
<protein>
    <recommendedName>
        <fullName evidence="11">Replication factor A C-terminal domain-containing protein</fullName>
    </recommendedName>
</protein>
<dbReference type="InterPro" id="IPR018422">
    <property type="entry name" value="Cation/H_exchanger_CPA1"/>
</dbReference>
<dbReference type="CDD" id="cd04476">
    <property type="entry name" value="RPA1_DBD_C"/>
    <property type="match status" value="1"/>
</dbReference>
<evidence type="ECO:0000256" key="8">
    <source>
        <dbReference type="ARBA" id="ARBA00023065"/>
    </source>
</evidence>
<dbReference type="Gene3D" id="2.40.50.140">
    <property type="entry name" value="Nucleic acid-binding proteins"/>
    <property type="match status" value="1"/>
</dbReference>
<feature type="domain" description="Replication factor A C-terminal" evidence="11">
    <location>
        <begin position="184"/>
        <end position="296"/>
    </location>
</feature>
<keyword evidence="6" id="KW-0862">Zinc</keyword>
<reference evidence="12 13" key="1">
    <citation type="submission" date="2021-05" db="EMBL/GenBank/DDBJ databases">
        <title>Genome Assembly of Synthetic Allotetraploid Brassica napus Reveals Homoeologous Exchanges between Subgenomes.</title>
        <authorList>
            <person name="Davis J.T."/>
        </authorList>
    </citation>
    <scope>NUCLEOTIDE SEQUENCE [LARGE SCALE GENOMIC DNA]</scope>
    <source>
        <strain evidence="13">cv. Da-Ae</strain>
        <tissue evidence="12">Seedling</tissue>
    </source>
</reference>
<keyword evidence="4" id="KW-0479">Metal-binding</keyword>
<keyword evidence="9" id="KW-0238">DNA-binding</keyword>
<evidence type="ECO:0000256" key="2">
    <source>
        <dbReference type="ARBA" id="ARBA00022448"/>
    </source>
</evidence>
<dbReference type="InterPro" id="IPR013955">
    <property type="entry name" value="Rep_factor-A_C"/>
</dbReference>
<dbReference type="EMBL" id="JAGKQM010000017">
    <property type="protein sequence ID" value="KAH0871625.1"/>
    <property type="molecule type" value="Genomic_DNA"/>
</dbReference>
<dbReference type="SUPFAM" id="SSF50249">
    <property type="entry name" value="Nucleic acid-binding proteins"/>
    <property type="match status" value="1"/>
</dbReference>
<evidence type="ECO:0000313" key="13">
    <source>
        <dbReference type="Proteomes" id="UP000824890"/>
    </source>
</evidence>
<dbReference type="Gene3D" id="6.10.140.1330">
    <property type="match status" value="1"/>
</dbReference>
<evidence type="ECO:0000256" key="6">
    <source>
        <dbReference type="ARBA" id="ARBA00022833"/>
    </source>
</evidence>